<feature type="transmembrane region" description="Helical" evidence="1">
    <location>
        <begin position="82"/>
        <end position="106"/>
    </location>
</feature>
<feature type="transmembrane region" description="Helical" evidence="1">
    <location>
        <begin position="177"/>
        <end position="197"/>
    </location>
</feature>
<proteinExistence type="predicted"/>
<feature type="transmembrane region" description="Helical" evidence="1">
    <location>
        <begin position="154"/>
        <end position="171"/>
    </location>
</feature>
<comment type="caution">
    <text evidence="2">The sequence shown here is derived from an EMBL/GenBank/DDBJ whole genome shotgun (WGS) entry which is preliminary data.</text>
</comment>
<dbReference type="RefSeq" id="WP_132409579.1">
    <property type="nucleotide sequence ID" value="NZ_SMKA01000109.1"/>
</dbReference>
<protein>
    <recommendedName>
        <fullName evidence="4">DUF4386 family protein</fullName>
    </recommendedName>
</protein>
<keyword evidence="1" id="KW-0812">Transmembrane</keyword>
<sequence length="210" mass="21271">MKLFVTLLSAPLVAVVARALMTPQYQDQSDQLDTTRYLAALGEASGRNDLGALLATVSAILYVATALGLARIARNRLGTVGAALSVVGAFGMFAVAVFALVAGRLAQEPDRAAAAALLERLNTAPVFLSFVLALLIGAVGAVLLAIGLFRSRRVPRAAALVTGIGGAGLMLTAPGPLVSFVVGGAILALIGLLWVALGAGERESVAVGIL</sequence>
<dbReference type="Pfam" id="PF14329">
    <property type="entry name" value="DUF4386"/>
    <property type="match status" value="1"/>
</dbReference>
<evidence type="ECO:0000313" key="2">
    <source>
        <dbReference type="EMBL" id="TDC26451.1"/>
    </source>
</evidence>
<keyword evidence="3" id="KW-1185">Reference proteome</keyword>
<feature type="transmembrane region" description="Helical" evidence="1">
    <location>
        <begin position="50"/>
        <end position="70"/>
    </location>
</feature>
<feature type="transmembrane region" description="Helical" evidence="1">
    <location>
        <begin position="126"/>
        <end position="147"/>
    </location>
</feature>
<dbReference type="EMBL" id="SMKA01000109">
    <property type="protein sequence ID" value="TDC26451.1"/>
    <property type="molecule type" value="Genomic_DNA"/>
</dbReference>
<dbReference type="OrthoDB" id="9852851at2"/>
<evidence type="ECO:0008006" key="4">
    <source>
        <dbReference type="Google" id="ProtNLM"/>
    </source>
</evidence>
<organism evidence="2 3">
    <name type="scientific">Kribbella albertanoniae</name>
    <dbReference type="NCBI Taxonomy" id="1266829"/>
    <lineage>
        <taxon>Bacteria</taxon>
        <taxon>Bacillati</taxon>
        <taxon>Actinomycetota</taxon>
        <taxon>Actinomycetes</taxon>
        <taxon>Propionibacteriales</taxon>
        <taxon>Kribbellaceae</taxon>
        <taxon>Kribbella</taxon>
    </lineage>
</organism>
<keyword evidence="1" id="KW-0472">Membrane</keyword>
<name>A0A4R4PVG0_9ACTN</name>
<gene>
    <name evidence="2" type="ORF">E1261_22550</name>
</gene>
<dbReference type="InterPro" id="IPR025495">
    <property type="entry name" value="DUF4386"/>
</dbReference>
<accession>A0A4R4PVG0</accession>
<keyword evidence="1" id="KW-1133">Transmembrane helix</keyword>
<dbReference type="Proteomes" id="UP000295075">
    <property type="component" value="Unassembled WGS sequence"/>
</dbReference>
<evidence type="ECO:0000313" key="3">
    <source>
        <dbReference type="Proteomes" id="UP000295075"/>
    </source>
</evidence>
<reference evidence="2 3" key="1">
    <citation type="submission" date="2019-03" db="EMBL/GenBank/DDBJ databases">
        <title>Draft genome sequences of novel Actinobacteria.</title>
        <authorList>
            <person name="Sahin N."/>
            <person name="Ay H."/>
            <person name="Saygin H."/>
        </authorList>
    </citation>
    <scope>NUCLEOTIDE SEQUENCE [LARGE SCALE GENOMIC DNA]</scope>
    <source>
        <strain evidence="2 3">JCM 30547</strain>
    </source>
</reference>
<dbReference type="AlphaFoldDB" id="A0A4R4PVG0"/>
<evidence type="ECO:0000256" key="1">
    <source>
        <dbReference type="SAM" id="Phobius"/>
    </source>
</evidence>